<dbReference type="AlphaFoldDB" id="A0A1G2HFJ2"/>
<keyword evidence="1" id="KW-0812">Transmembrane</keyword>
<name>A0A1G2HFJ2_9BACT</name>
<protein>
    <recommendedName>
        <fullName evidence="5">DUF4399 domain-containing protein</fullName>
    </recommendedName>
</protein>
<sequence length="178" mass="20462">MYKRKFILFLFVLSYFFVCSYVKAQEVQPEIKIVSPTLDQRFEEGEEITVEFEVNNFTFVDFKSNTEPFPGNSNAGHAHLWVVDEKSTIEDLEHDSARKILSTTPIKLSPMEEGRYKIVMELTQNHHVAYGPPARAEVSFRVGDPPVSISVSKFWLLGFILVLLAIAAGWLYIRKEEK</sequence>
<keyword evidence="2" id="KW-0732">Signal</keyword>
<evidence type="ECO:0008006" key="5">
    <source>
        <dbReference type="Google" id="ProtNLM"/>
    </source>
</evidence>
<comment type="caution">
    <text evidence="3">The sequence shown here is derived from an EMBL/GenBank/DDBJ whole genome shotgun (WGS) entry which is preliminary data.</text>
</comment>
<evidence type="ECO:0000256" key="1">
    <source>
        <dbReference type="SAM" id="Phobius"/>
    </source>
</evidence>
<keyword evidence="1" id="KW-1133">Transmembrane helix</keyword>
<feature type="transmembrane region" description="Helical" evidence="1">
    <location>
        <begin position="154"/>
        <end position="173"/>
    </location>
</feature>
<reference evidence="3 4" key="1">
    <citation type="journal article" date="2016" name="Nat. Commun.">
        <title>Thousands of microbial genomes shed light on interconnected biogeochemical processes in an aquifer system.</title>
        <authorList>
            <person name="Anantharaman K."/>
            <person name="Brown C.T."/>
            <person name="Hug L.A."/>
            <person name="Sharon I."/>
            <person name="Castelle C.J."/>
            <person name="Probst A.J."/>
            <person name="Thomas B.C."/>
            <person name="Singh A."/>
            <person name="Wilkins M.J."/>
            <person name="Karaoz U."/>
            <person name="Brodie E.L."/>
            <person name="Williams K.H."/>
            <person name="Hubbard S.S."/>
            <person name="Banfield J.F."/>
        </authorList>
    </citation>
    <scope>NUCLEOTIDE SEQUENCE [LARGE SCALE GENOMIC DNA]</scope>
</reference>
<evidence type="ECO:0000313" key="3">
    <source>
        <dbReference type="EMBL" id="OGZ61252.1"/>
    </source>
</evidence>
<gene>
    <name evidence="3" type="ORF">A2919_01415</name>
</gene>
<feature type="signal peptide" evidence="2">
    <location>
        <begin position="1"/>
        <end position="24"/>
    </location>
</feature>
<keyword evidence="1" id="KW-0472">Membrane</keyword>
<evidence type="ECO:0000313" key="4">
    <source>
        <dbReference type="Proteomes" id="UP000178835"/>
    </source>
</evidence>
<feature type="chain" id="PRO_5009583106" description="DUF4399 domain-containing protein" evidence="2">
    <location>
        <begin position="25"/>
        <end position="178"/>
    </location>
</feature>
<evidence type="ECO:0000256" key="2">
    <source>
        <dbReference type="SAM" id="SignalP"/>
    </source>
</evidence>
<dbReference type="EMBL" id="MHOH01000001">
    <property type="protein sequence ID" value="OGZ61252.1"/>
    <property type="molecule type" value="Genomic_DNA"/>
</dbReference>
<dbReference type="Proteomes" id="UP000178835">
    <property type="component" value="Unassembled WGS sequence"/>
</dbReference>
<organism evidence="3 4">
    <name type="scientific">Candidatus Spechtbacteria bacterium RIFCSPLOWO2_01_FULL_43_12</name>
    <dbReference type="NCBI Taxonomy" id="1802162"/>
    <lineage>
        <taxon>Bacteria</taxon>
        <taxon>Candidatus Spechtiibacteriota</taxon>
    </lineage>
</organism>
<accession>A0A1G2HFJ2</accession>
<proteinExistence type="predicted"/>